<dbReference type="SUPFAM" id="SSF54648">
    <property type="entry name" value="DLC"/>
    <property type="match status" value="1"/>
</dbReference>
<evidence type="ECO:0000256" key="5">
    <source>
        <dbReference type="ARBA" id="ARBA00022701"/>
    </source>
</evidence>
<evidence type="ECO:0000256" key="2">
    <source>
        <dbReference type="ARBA" id="ARBA00004245"/>
    </source>
</evidence>
<dbReference type="PANTHER" id="PTHR11886:SF35">
    <property type="entry name" value="DYNEIN LIGHT CHAIN"/>
    <property type="match status" value="1"/>
</dbReference>
<dbReference type="OrthoDB" id="10033309at2759"/>
<proteinExistence type="inferred from homology"/>
<evidence type="ECO:0000256" key="3">
    <source>
        <dbReference type="ARBA" id="ARBA00022448"/>
    </source>
</evidence>
<evidence type="ECO:0000313" key="12">
    <source>
        <dbReference type="Proteomes" id="UP000311919"/>
    </source>
</evidence>
<keyword evidence="5 10" id="KW-0493">Microtubule</keyword>
<dbReference type="GO" id="GO:0007017">
    <property type="term" value="P:microtubule-based process"/>
    <property type="evidence" value="ECO:0007669"/>
    <property type="project" value="InterPro"/>
</dbReference>
<comment type="similarity">
    <text evidence="10">Belongs to the dynein light chain family.</text>
</comment>
<dbReference type="STRING" id="6182.A0A4Z2D614"/>
<dbReference type="GO" id="GO:0015031">
    <property type="term" value="P:protein transport"/>
    <property type="evidence" value="ECO:0007669"/>
    <property type="project" value="UniProtKB-KW"/>
</dbReference>
<dbReference type="GO" id="GO:0005874">
    <property type="term" value="C:microtubule"/>
    <property type="evidence" value="ECO:0007669"/>
    <property type="project" value="UniProtKB-KW"/>
</dbReference>
<keyword evidence="7" id="KW-0653">Protein transport</keyword>
<evidence type="ECO:0000256" key="6">
    <source>
        <dbReference type="ARBA" id="ARBA00022816"/>
    </source>
</evidence>
<evidence type="ECO:0000313" key="11">
    <source>
        <dbReference type="EMBL" id="TNN11923.1"/>
    </source>
</evidence>
<evidence type="ECO:0000256" key="10">
    <source>
        <dbReference type="RuleBase" id="RU365010"/>
    </source>
</evidence>
<dbReference type="GO" id="GO:0005868">
    <property type="term" value="C:cytoplasmic dynein complex"/>
    <property type="evidence" value="ECO:0007669"/>
    <property type="project" value="TreeGrafter"/>
</dbReference>
<comment type="caution">
    <text evidence="11">The sequence shown here is derived from an EMBL/GenBank/DDBJ whole genome shotgun (WGS) entry which is preliminary data.</text>
</comment>
<dbReference type="FunFam" id="3.30.740.10:FF:000005">
    <property type="entry name" value="Dynein light chain"/>
    <property type="match status" value="1"/>
</dbReference>
<keyword evidence="6" id="KW-0509">mRNA transport</keyword>
<keyword evidence="9" id="KW-0539">Nucleus</keyword>
<evidence type="ECO:0000256" key="8">
    <source>
        <dbReference type="ARBA" id="ARBA00023212"/>
    </source>
</evidence>
<dbReference type="CDD" id="cd21450">
    <property type="entry name" value="DLC-like_DYNLL1-like"/>
    <property type="match status" value="1"/>
</dbReference>
<dbReference type="PANTHER" id="PTHR11886">
    <property type="entry name" value="DYNEIN LIGHT CHAIN"/>
    <property type="match status" value="1"/>
</dbReference>
<dbReference type="AlphaFoldDB" id="A0A4Z2D614"/>
<protein>
    <recommendedName>
        <fullName evidence="10">Dynein light chain</fullName>
    </recommendedName>
</protein>
<gene>
    <name evidence="11" type="ORF">EWB00_004373</name>
</gene>
<dbReference type="GO" id="GO:0005634">
    <property type="term" value="C:nucleus"/>
    <property type="evidence" value="ECO:0007669"/>
    <property type="project" value="UniProtKB-SubCell"/>
</dbReference>
<evidence type="ECO:0000256" key="1">
    <source>
        <dbReference type="ARBA" id="ARBA00004123"/>
    </source>
</evidence>
<dbReference type="SMART" id="SM01375">
    <property type="entry name" value="Dynein_light"/>
    <property type="match status" value="1"/>
</dbReference>
<dbReference type="Pfam" id="PF01221">
    <property type="entry name" value="Dynein_light"/>
    <property type="match status" value="1"/>
</dbReference>
<evidence type="ECO:0000256" key="9">
    <source>
        <dbReference type="ARBA" id="ARBA00023242"/>
    </source>
</evidence>
<sequence length="134" mass="16185">MMSYNIWRIGFNLMKMYAKPSNQPFSFLPLQLDDLKHKEPFSCTCKIRTDILVVKCDIQDEMRNYAEKLVKKAVNRYESERDIATFIKGRFDSHYEKYWQCIVGKHFDSSLEMELSQYILLRVNDIYILLFRYN</sequence>
<accession>A0A4Z2D614</accession>
<evidence type="ECO:0000256" key="4">
    <source>
        <dbReference type="ARBA" id="ARBA00022490"/>
    </source>
</evidence>
<keyword evidence="10" id="KW-0243">Dynein</keyword>
<evidence type="ECO:0000256" key="7">
    <source>
        <dbReference type="ARBA" id="ARBA00022927"/>
    </source>
</evidence>
<keyword evidence="8 10" id="KW-0206">Cytoskeleton</keyword>
<keyword evidence="4 10" id="KW-0963">Cytoplasm</keyword>
<comment type="subcellular location">
    <subcellularLocation>
        <location evidence="2 10">Cytoplasm</location>
        <location evidence="2 10">Cytoskeleton</location>
    </subcellularLocation>
    <subcellularLocation>
        <location evidence="1">Nucleus</location>
    </subcellularLocation>
</comment>
<reference evidence="11 12" key="1">
    <citation type="submission" date="2019-03" db="EMBL/GenBank/DDBJ databases">
        <title>An improved genome assembly of the fluke Schistosoma japonicum.</title>
        <authorList>
            <person name="Hu W."/>
            <person name="Luo F."/>
            <person name="Yin M."/>
            <person name="Mo X."/>
            <person name="Sun C."/>
            <person name="Wu Q."/>
            <person name="Zhu B."/>
            <person name="Xiang M."/>
            <person name="Wang J."/>
            <person name="Wang Y."/>
            <person name="Zhang T."/>
            <person name="Xu B."/>
            <person name="Zheng H."/>
            <person name="Feng Z."/>
        </authorList>
    </citation>
    <scope>NUCLEOTIDE SEQUENCE [LARGE SCALE GENOMIC DNA]</scope>
    <source>
        <strain evidence="11">HuSjv2</strain>
        <tissue evidence="11">Worms</tissue>
    </source>
</reference>
<name>A0A4Z2D614_SCHJA</name>
<keyword evidence="12" id="KW-1185">Reference proteome</keyword>
<organism evidence="11 12">
    <name type="scientific">Schistosoma japonicum</name>
    <name type="common">Blood fluke</name>
    <dbReference type="NCBI Taxonomy" id="6182"/>
    <lineage>
        <taxon>Eukaryota</taxon>
        <taxon>Metazoa</taxon>
        <taxon>Spiralia</taxon>
        <taxon>Lophotrochozoa</taxon>
        <taxon>Platyhelminthes</taxon>
        <taxon>Trematoda</taxon>
        <taxon>Digenea</taxon>
        <taxon>Strigeidida</taxon>
        <taxon>Schistosomatoidea</taxon>
        <taxon>Schistosomatidae</taxon>
        <taxon>Schistosoma</taxon>
    </lineage>
</organism>
<dbReference type="Gene3D" id="3.30.740.10">
    <property type="entry name" value="Protein Inhibitor Of Neuronal Nitric Oxide Synthase"/>
    <property type="match status" value="1"/>
</dbReference>
<dbReference type="GO" id="GO:0045505">
    <property type="term" value="F:dynein intermediate chain binding"/>
    <property type="evidence" value="ECO:0007669"/>
    <property type="project" value="TreeGrafter"/>
</dbReference>
<keyword evidence="3" id="KW-0813">Transport</keyword>
<keyword evidence="10" id="KW-0505">Motor protein</keyword>
<dbReference type="InterPro" id="IPR037177">
    <property type="entry name" value="DLC_sf"/>
</dbReference>
<dbReference type="Proteomes" id="UP000311919">
    <property type="component" value="Unassembled WGS sequence"/>
</dbReference>
<dbReference type="GO" id="GO:0051028">
    <property type="term" value="P:mRNA transport"/>
    <property type="evidence" value="ECO:0007669"/>
    <property type="project" value="UniProtKB-KW"/>
</dbReference>
<dbReference type="EMBL" id="SKCS01000282">
    <property type="protein sequence ID" value="TNN11923.1"/>
    <property type="molecule type" value="Genomic_DNA"/>
</dbReference>
<dbReference type="InterPro" id="IPR001372">
    <property type="entry name" value="Dynein_light_chain_typ-1/2"/>
</dbReference>